<feature type="region of interest" description="Disordered" evidence="1">
    <location>
        <begin position="1"/>
        <end position="22"/>
    </location>
</feature>
<protein>
    <submittedName>
        <fullName evidence="3">Uncharacterized protein</fullName>
    </submittedName>
</protein>
<proteinExistence type="predicted"/>
<feature type="compositionally biased region" description="Acidic residues" evidence="1">
    <location>
        <begin position="1"/>
        <end position="12"/>
    </location>
</feature>
<sequence length="250" mass="26548">MTIDDGEDIEAEPEARDDGAGDPAAAFEALRHTVEGQGAALAAEIAIIRRGVEAAFDQFDKLSSPPDYGADLGRIVQQLGQVTERLAGVEQSPVIRQGAEHYARALERSGEGLVRSAAQQLERKAAELERTGRQLAGYIDSARTLDRQNLWLVGVGVAGVVLGVALTLFLPRILPAAVGTTVATTAMGETNPWTAGGTLMRAYNADRYSQWLYADELVQANANAVRACFNAAAQAGKDQKCSITVTAPVR</sequence>
<dbReference type="Proteomes" id="UP000231070">
    <property type="component" value="Unassembled WGS sequence"/>
</dbReference>
<name>A0A2G9WNR2_9HYPH</name>
<dbReference type="InterPro" id="IPR046121">
    <property type="entry name" value="DUF6118"/>
</dbReference>
<dbReference type="RefSeq" id="WP_100083383.1">
    <property type="nucleotide sequence ID" value="NZ_NQVN01000037.1"/>
</dbReference>
<reference evidence="3 4" key="1">
    <citation type="submission" date="2017-08" db="EMBL/GenBank/DDBJ databases">
        <title>Pleomorphomonas carboxidotrophicus sp. nov., a new mesophilic hydrogenogenic carboxidotroph.</title>
        <authorList>
            <person name="Esquivel-Elizondo S."/>
            <person name="Krajmalnik-Brown R."/>
            <person name="Maldonado J."/>
        </authorList>
    </citation>
    <scope>NUCLEOTIDE SEQUENCE [LARGE SCALE GENOMIC DNA]</scope>
    <source>
        <strain evidence="3 4">SVCO-16</strain>
    </source>
</reference>
<keyword evidence="2" id="KW-0812">Transmembrane</keyword>
<evidence type="ECO:0000313" key="4">
    <source>
        <dbReference type="Proteomes" id="UP000231070"/>
    </source>
</evidence>
<evidence type="ECO:0000313" key="3">
    <source>
        <dbReference type="EMBL" id="PIO96348.1"/>
    </source>
</evidence>
<gene>
    <name evidence="3" type="ORF">CJ014_25800</name>
</gene>
<dbReference type="AlphaFoldDB" id="A0A2G9WNR2"/>
<accession>A0A2G9WNR2</accession>
<dbReference type="EMBL" id="NQVN01000037">
    <property type="protein sequence ID" value="PIO96348.1"/>
    <property type="molecule type" value="Genomic_DNA"/>
</dbReference>
<keyword evidence="4" id="KW-1185">Reference proteome</keyword>
<evidence type="ECO:0000256" key="2">
    <source>
        <dbReference type="SAM" id="Phobius"/>
    </source>
</evidence>
<dbReference type="OrthoDB" id="7277275at2"/>
<evidence type="ECO:0000256" key="1">
    <source>
        <dbReference type="SAM" id="MobiDB-lite"/>
    </source>
</evidence>
<dbReference type="Pfam" id="PF19613">
    <property type="entry name" value="DUF6118"/>
    <property type="match status" value="1"/>
</dbReference>
<keyword evidence="2" id="KW-0472">Membrane</keyword>
<comment type="caution">
    <text evidence="3">The sequence shown here is derived from an EMBL/GenBank/DDBJ whole genome shotgun (WGS) entry which is preliminary data.</text>
</comment>
<organism evidence="3 4">
    <name type="scientific">Pleomorphomonas carboxyditropha</name>
    <dbReference type="NCBI Taxonomy" id="2023338"/>
    <lineage>
        <taxon>Bacteria</taxon>
        <taxon>Pseudomonadati</taxon>
        <taxon>Pseudomonadota</taxon>
        <taxon>Alphaproteobacteria</taxon>
        <taxon>Hyphomicrobiales</taxon>
        <taxon>Pleomorphomonadaceae</taxon>
        <taxon>Pleomorphomonas</taxon>
    </lineage>
</organism>
<feature type="transmembrane region" description="Helical" evidence="2">
    <location>
        <begin position="150"/>
        <end position="170"/>
    </location>
</feature>
<keyword evidence="2" id="KW-1133">Transmembrane helix</keyword>